<keyword evidence="2" id="KW-0732">Signal</keyword>
<protein>
    <submittedName>
        <fullName evidence="3">Uncharacterized protein</fullName>
    </submittedName>
</protein>
<dbReference type="EMBL" id="BLLK01000019">
    <property type="protein sequence ID" value="GFH44187.1"/>
    <property type="molecule type" value="Genomic_DNA"/>
</dbReference>
<reference evidence="3 4" key="1">
    <citation type="journal article" date="2021" name="Sci. Rep.">
        <title>The genome of the diatom Chaetoceros tenuissimus carries an ancient integrated fragment of an extant virus.</title>
        <authorList>
            <person name="Hongo Y."/>
            <person name="Kimura K."/>
            <person name="Takaki Y."/>
            <person name="Yoshida Y."/>
            <person name="Baba S."/>
            <person name="Kobayashi G."/>
            <person name="Nagasaki K."/>
            <person name="Hano T."/>
            <person name="Tomaru Y."/>
        </authorList>
    </citation>
    <scope>NUCLEOTIDE SEQUENCE [LARGE SCALE GENOMIC DNA]</scope>
    <source>
        <strain evidence="3 4">NIES-3715</strain>
    </source>
</reference>
<keyword evidence="4" id="KW-1185">Reference proteome</keyword>
<feature type="region of interest" description="Disordered" evidence="1">
    <location>
        <begin position="215"/>
        <end position="317"/>
    </location>
</feature>
<sequence>MMKLLNTILLLISFTGHVIAQNNCACYPLQYNFRLDLLDLKKACDYTYENGNITDNNSEGPSPIPPGIANLDLLGGASPEAFEYVGCSTQPDITNQEIAIFEIEEFGPIENSTALQSFSLDPENVTALDHNSIITYDSVTAFDPTAIVKTLKVYIGLKGVNATGDETDQDFEFEVRYSNICNAVPYTENDFAGYLNFDSSVFPDQDLCFRAPTPSPTVACDEGSKGSKSSSKGSKSSSKGSGSSSKGSKSSSKGSSSSSKGSKSSKSCKSPKSPTMSKGSKSSSFKSPTLSSSKGKGSSSSGKGSKSTSLKLRRREA</sequence>
<evidence type="ECO:0000256" key="2">
    <source>
        <dbReference type="SAM" id="SignalP"/>
    </source>
</evidence>
<feature type="compositionally biased region" description="Low complexity" evidence="1">
    <location>
        <begin position="226"/>
        <end position="310"/>
    </location>
</feature>
<proteinExistence type="predicted"/>
<accession>A0AAD3CDN0</accession>
<feature type="signal peptide" evidence="2">
    <location>
        <begin position="1"/>
        <end position="20"/>
    </location>
</feature>
<dbReference type="AlphaFoldDB" id="A0AAD3CDN0"/>
<name>A0AAD3CDN0_9STRA</name>
<feature type="chain" id="PRO_5042135244" evidence="2">
    <location>
        <begin position="21"/>
        <end position="317"/>
    </location>
</feature>
<organism evidence="3 4">
    <name type="scientific">Chaetoceros tenuissimus</name>
    <dbReference type="NCBI Taxonomy" id="426638"/>
    <lineage>
        <taxon>Eukaryota</taxon>
        <taxon>Sar</taxon>
        <taxon>Stramenopiles</taxon>
        <taxon>Ochrophyta</taxon>
        <taxon>Bacillariophyta</taxon>
        <taxon>Coscinodiscophyceae</taxon>
        <taxon>Chaetocerotophycidae</taxon>
        <taxon>Chaetocerotales</taxon>
        <taxon>Chaetocerotaceae</taxon>
        <taxon>Chaetoceros</taxon>
    </lineage>
</organism>
<evidence type="ECO:0000256" key="1">
    <source>
        <dbReference type="SAM" id="MobiDB-lite"/>
    </source>
</evidence>
<gene>
    <name evidence="3" type="ORF">CTEN210_00661</name>
</gene>
<comment type="caution">
    <text evidence="3">The sequence shown here is derived from an EMBL/GenBank/DDBJ whole genome shotgun (WGS) entry which is preliminary data.</text>
</comment>
<evidence type="ECO:0000313" key="3">
    <source>
        <dbReference type="EMBL" id="GFH44187.1"/>
    </source>
</evidence>
<dbReference type="Proteomes" id="UP001054902">
    <property type="component" value="Unassembled WGS sequence"/>
</dbReference>
<evidence type="ECO:0000313" key="4">
    <source>
        <dbReference type="Proteomes" id="UP001054902"/>
    </source>
</evidence>